<dbReference type="InterPro" id="IPR030616">
    <property type="entry name" value="Aur-like"/>
</dbReference>
<dbReference type="PROSITE" id="PS50011">
    <property type="entry name" value="PROTEIN_KINASE_DOM"/>
    <property type="match status" value="1"/>
</dbReference>
<keyword evidence="1" id="KW-0723">Serine/threonine-protein kinase</keyword>
<dbReference type="CDD" id="cd14003">
    <property type="entry name" value="STKc_AMPK-like"/>
    <property type="match status" value="1"/>
</dbReference>
<feature type="binding site" evidence="7">
    <location>
        <position position="252"/>
    </location>
    <ligand>
        <name>ATP</name>
        <dbReference type="ChEBI" id="CHEBI:30616"/>
    </ligand>
</feature>
<keyword evidence="4" id="KW-0418">Kinase</keyword>
<dbReference type="InterPro" id="IPR017441">
    <property type="entry name" value="Protein_kinase_ATP_BS"/>
</dbReference>
<keyword evidence="2" id="KW-0808">Transferase</keyword>
<feature type="binding site" evidence="7 9">
    <location>
        <position position="140"/>
    </location>
    <ligand>
        <name>ATP</name>
        <dbReference type="ChEBI" id="CHEBI:30616"/>
    </ligand>
</feature>
<evidence type="ECO:0000256" key="5">
    <source>
        <dbReference type="ARBA" id="ARBA00022840"/>
    </source>
</evidence>
<keyword evidence="3 7" id="KW-0547">Nucleotide-binding</keyword>
<evidence type="ECO:0000256" key="4">
    <source>
        <dbReference type="ARBA" id="ARBA00022777"/>
    </source>
</evidence>
<feature type="binding site" evidence="7">
    <location>
        <position position="121"/>
    </location>
    <ligand>
        <name>ATP</name>
        <dbReference type="ChEBI" id="CHEBI:30616"/>
    </ligand>
</feature>
<feature type="cross-link" description="Glycyl lysine isopeptide (Lys-Gly) (interchain with G-Cter in SUMO2)" evidence="8">
    <location>
        <position position="236"/>
    </location>
</feature>
<evidence type="ECO:0000256" key="6">
    <source>
        <dbReference type="PIRSR" id="PIRSR630616-1"/>
    </source>
</evidence>
<evidence type="ECO:0000256" key="7">
    <source>
        <dbReference type="PIRSR" id="PIRSR630616-2"/>
    </source>
</evidence>
<dbReference type="GeneID" id="83213446"/>
<evidence type="ECO:0000256" key="2">
    <source>
        <dbReference type="ARBA" id="ARBA00022679"/>
    </source>
</evidence>
<protein>
    <recommendedName>
        <fullName evidence="11">Protein kinase domain-containing protein</fullName>
    </recommendedName>
</protein>
<dbReference type="GO" id="GO:0005524">
    <property type="term" value="F:ATP binding"/>
    <property type="evidence" value="ECO:0007669"/>
    <property type="project" value="UniProtKB-UniRule"/>
</dbReference>
<evidence type="ECO:0000256" key="3">
    <source>
        <dbReference type="ARBA" id="ARBA00022741"/>
    </source>
</evidence>
<dbReference type="EMBL" id="JARTCD010000025">
    <property type="protein sequence ID" value="KAJ8658350.1"/>
    <property type="molecule type" value="Genomic_DNA"/>
</dbReference>
<dbReference type="PROSITE" id="PS00107">
    <property type="entry name" value="PROTEIN_KINASE_ATP"/>
    <property type="match status" value="1"/>
</dbReference>
<evidence type="ECO:0000256" key="8">
    <source>
        <dbReference type="PIRSR" id="PIRSR630616-3"/>
    </source>
</evidence>
<name>A0AAD7V500_9FUNG</name>
<dbReference type="PANTHER" id="PTHR24350">
    <property type="entry name" value="SERINE/THREONINE-PROTEIN KINASE IAL-RELATED"/>
    <property type="match status" value="1"/>
</dbReference>
<feature type="region of interest" description="Disordered" evidence="10">
    <location>
        <begin position="599"/>
        <end position="618"/>
    </location>
</feature>
<feature type="region of interest" description="Disordered" evidence="10">
    <location>
        <begin position="697"/>
        <end position="738"/>
    </location>
</feature>
<gene>
    <name evidence="12" type="ORF">O0I10_006035</name>
</gene>
<reference evidence="12 13" key="1">
    <citation type="submission" date="2023-03" db="EMBL/GenBank/DDBJ databases">
        <title>Genome sequence of Lichtheimia ornata CBS 291.66.</title>
        <authorList>
            <person name="Mohabir J.T."/>
            <person name="Shea T.P."/>
            <person name="Kurbessoian T."/>
            <person name="Berby B."/>
            <person name="Fontaine J."/>
            <person name="Livny J."/>
            <person name="Gnirke A."/>
            <person name="Stajich J.E."/>
            <person name="Cuomo C.A."/>
        </authorList>
    </citation>
    <scope>NUCLEOTIDE SEQUENCE [LARGE SCALE GENOMIC DNA]</scope>
    <source>
        <strain evidence="12">CBS 291.66</strain>
    </source>
</reference>
<dbReference type="SMART" id="SM00220">
    <property type="entry name" value="S_TKc"/>
    <property type="match status" value="1"/>
</dbReference>
<feature type="compositionally biased region" description="Low complexity" evidence="10">
    <location>
        <begin position="653"/>
        <end position="664"/>
    </location>
</feature>
<feature type="region of interest" description="Disordered" evidence="10">
    <location>
        <begin position="623"/>
        <end position="664"/>
    </location>
</feature>
<dbReference type="FunFam" id="1.10.510.10:FF:000571">
    <property type="entry name" value="Maternal embryonic leucine zipper kinase"/>
    <property type="match status" value="1"/>
</dbReference>
<feature type="domain" description="Protein kinase" evidence="11">
    <location>
        <begin position="111"/>
        <end position="365"/>
    </location>
</feature>
<dbReference type="FunFam" id="3.30.200.20:FF:000003">
    <property type="entry name" value="Non-specific serine/threonine protein kinase"/>
    <property type="match status" value="1"/>
</dbReference>
<dbReference type="PROSITE" id="PS00108">
    <property type="entry name" value="PROTEIN_KINASE_ST"/>
    <property type="match status" value="1"/>
</dbReference>
<keyword evidence="5 7" id="KW-0067">ATP-binding</keyword>
<feature type="compositionally biased region" description="Polar residues" evidence="10">
    <location>
        <begin position="697"/>
        <end position="717"/>
    </location>
</feature>
<dbReference type="RefSeq" id="XP_058343263.1">
    <property type="nucleotide sequence ID" value="XM_058486068.1"/>
</dbReference>
<evidence type="ECO:0000256" key="1">
    <source>
        <dbReference type="ARBA" id="ARBA00022527"/>
    </source>
</evidence>
<dbReference type="SUPFAM" id="SSF56112">
    <property type="entry name" value="Protein kinase-like (PK-like)"/>
    <property type="match status" value="1"/>
</dbReference>
<dbReference type="Proteomes" id="UP001234581">
    <property type="component" value="Unassembled WGS sequence"/>
</dbReference>
<dbReference type="Pfam" id="PF00069">
    <property type="entry name" value="Pkinase"/>
    <property type="match status" value="1"/>
</dbReference>
<dbReference type="InterPro" id="IPR000719">
    <property type="entry name" value="Prot_kinase_dom"/>
</dbReference>
<dbReference type="Gene3D" id="1.10.510.10">
    <property type="entry name" value="Transferase(Phosphotransferase) domain 1"/>
    <property type="match status" value="1"/>
</dbReference>
<feature type="compositionally biased region" description="Polar residues" evidence="10">
    <location>
        <begin position="623"/>
        <end position="638"/>
    </location>
</feature>
<comment type="caution">
    <text evidence="12">The sequence shown here is derived from an EMBL/GenBank/DDBJ whole genome shotgun (WGS) entry which is preliminary data.</text>
</comment>
<keyword evidence="13" id="KW-1185">Reference proteome</keyword>
<evidence type="ECO:0000256" key="9">
    <source>
        <dbReference type="PROSITE-ProRule" id="PRU10141"/>
    </source>
</evidence>
<accession>A0AAD7V500</accession>
<dbReference type="GO" id="GO:0004674">
    <property type="term" value="F:protein serine/threonine kinase activity"/>
    <property type="evidence" value="ECO:0007669"/>
    <property type="project" value="UniProtKB-KW"/>
</dbReference>
<evidence type="ECO:0000256" key="10">
    <source>
        <dbReference type="SAM" id="MobiDB-lite"/>
    </source>
</evidence>
<proteinExistence type="predicted"/>
<feature type="active site" description="Proton acceptor" evidence="6">
    <location>
        <position position="234"/>
    </location>
</feature>
<evidence type="ECO:0000259" key="11">
    <source>
        <dbReference type="PROSITE" id="PS50011"/>
    </source>
</evidence>
<evidence type="ECO:0000313" key="12">
    <source>
        <dbReference type="EMBL" id="KAJ8658350.1"/>
    </source>
</evidence>
<dbReference type="InterPro" id="IPR008271">
    <property type="entry name" value="Ser/Thr_kinase_AS"/>
</dbReference>
<evidence type="ECO:0000313" key="13">
    <source>
        <dbReference type="Proteomes" id="UP001234581"/>
    </source>
</evidence>
<dbReference type="AlphaFoldDB" id="A0AAD7V500"/>
<feature type="compositionally biased region" description="Basic residues" evidence="10">
    <location>
        <begin position="83"/>
        <end position="93"/>
    </location>
</feature>
<sequence length="792" mass="90160">MPLRAVADQLRYKLRRRPSTFLHGKQHGIAPPSPPITEELPSPRYAPVSSKRASSHRHSEDTPASPPAAVDTTAAPTPPLKSPSRRHHGHKQPKKEYPPSSDTLVHGIGDYHFVEQIGHGKFSKVWLARHFKSGDQVAIKIIDKRAHEYRVMSRLVREVALMEILDHKNIIHLYETYETADSLYIVMEYVPGVNLDEHLKQSNGHLSEEEARHVFRQLVAAVDYCHRHWVVHRDIKTPNVLLMPGGEIRLADFGLGNRYGPHQRLKTLCGSMLYYSPEIFTGQRYTGPEVDCWCLGVSLFRMTAGFEPFGHARDQEQLKKYVVSGNYPMPENLSSGLQATIRKCLTVDRRKRMGVRQALKDDPWLNDYGRLEDLFEHEDHMSSDDKDTTAKLERERIRQRYLRDLEEEKSRGRHVRKTILYHPISPSIYFTSRSVQYTPYSKRDHIVQSQEMLQKQLIKQVRGELQQAQLHPLSAGHDMQSPIHRLLRKLKVSTTTNGTSGTEPTKRLKKTASTLSLSQLYQRVAKDQITYYTLQPDIYKQQQQQPHDHAGVVPLSREETLVQLVRSACGLLGIVYRHDTPLRLVCVMNMQRITTPQSASNAFYGGDQQQQQQRHQIKASNSTPMLNQQHDAQRSGSFATMDGTTGGKSSLLSNASTRTSSRWSRAIKRLSSPFTHNPDETVMMPWSQSFHFQSSMANSTQFRYPQQQHTMPQSSSNTPPPPPPLQHASFSEPDQDNEQHTTAIFAIEAFASSEDGTVVGLRFSKMDGSNKVFKYAKGWVTGVLAYHVQVPL</sequence>
<dbReference type="InterPro" id="IPR011009">
    <property type="entry name" value="Kinase-like_dom_sf"/>
</dbReference>
<organism evidence="12 13">
    <name type="scientific">Lichtheimia ornata</name>
    <dbReference type="NCBI Taxonomy" id="688661"/>
    <lineage>
        <taxon>Eukaryota</taxon>
        <taxon>Fungi</taxon>
        <taxon>Fungi incertae sedis</taxon>
        <taxon>Mucoromycota</taxon>
        <taxon>Mucoromycotina</taxon>
        <taxon>Mucoromycetes</taxon>
        <taxon>Mucorales</taxon>
        <taxon>Lichtheimiaceae</taxon>
        <taxon>Lichtheimia</taxon>
    </lineage>
</organism>
<feature type="region of interest" description="Disordered" evidence="10">
    <location>
        <begin position="16"/>
        <end position="102"/>
    </location>
</feature>